<protein>
    <submittedName>
        <fullName evidence="1">Uncharacterized protein</fullName>
    </submittedName>
</protein>
<accession>A0A024XB76</accession>
<dbReference type="EMBL" id="KI927502">
    <property type="protein sequence ID" value="ETW62403.1"/>
    <property type="molecule type" value="Genomic_DNA"/>
</dbReference>
<evidence type="ECO:0000313" key="1">
    <source>
        <dbReference type="EMBL" id="ETW62403.1"/>
    </source>
</evidence>
<gene>
    <name evidence="1" type="ORF">PFMC_01752</name>
</gene>
<dbReference type="AlphaFoldDB" id="A0A024XB76"/>
<reference evidence="1 2" key="2">
    <citation type="submission" date="2013-02" db="EMBL/GenBank/DDBJ databases">
        <title>The Genome Sequence of Plasmodium falciparum CAMP/Malaysia.</title>
        <authorList>
            <consortium name="The Broad Institute Genome Sequencing Platform"/>
            <consortium name="The Broad Institute Genome Sequencing Center for Infectious Disease"/>
            <person name="Neafsey D."/>
            <person name="Cheeseman I."/>
            <person name="Volkman S."/>
            <person name="Adams J."/>
            <person name="Walker B."/>
            <person name="Young S.K."/>
            <person name="Zeng Q."/>
            <person name="Gargeya S."/>
            <person name="Fitzgerald M."/>
            <person name="Haas B."/>
            <person name="Abouelleil A."/>
            <person name="Alvarado L."/>
            <person name="Arachchi H.M."/>
            <person name="Berlin A.M."/>
            <person name="Chapman S.B."/>
            <person name="Dewar J."/>
            <person name="Goldberg J."/>
            <person name="Griggs A."/>
            <person name="Gujja S."/>
            <person name="Hansen M."/>
            <person name="Howarth C."/>
            <person name="Imamovic A."/>
            <person name="Larimer J."/>
            <person name="McCowan C."/>
            <person name="Murphy C."/>
            <person name="Neiman D."/>
            <person name="Pearson M."/>
            <person name="Priest M."/>
            <person name="Roberts A."/>
            <person name="Saif S."/>
            <person name="Shea T."/>
            <person name="Sisk P."/>
            <person name="Sykes S."/>
            <person name="Wortman J."/>
            <person name="Nusbaum C."/>
            <person name="Birren B."/>
        </authorList>
    </citation>
    <scope>NUCLEOTIDE SEQUENCE [LARGE SCALE GENOMIC DNA]</scope>
    <source>
        <strain evidence="1 2">CAMP/Malaysia</strain>
    </source>
</reference>
<evidence type="ECO:0000313" key="2">
    <source>
        <dbReference type="Proteomes" id="UP000030694"/>
    </source>
</evidence>
<dbReference type="Proteomes" id="UP000030694">
    <property type="component" value="Unassembled WGS sequence"/>
</dbReference>
<organism evidence="1 2">
    <name type="scientific">Plasmodium falciparum (isolate Camp / Malaysia)</name>
    <dbReference type="NCBI Taxonomy" id="5835"/>
    <lineage>
        <taxon>Eukaryota</taxon>
        <taxon>Sar</taxon>
        <taxon>Alveolata</taxon>
        <taxon>Apicomplexa</taxon>
        <taxon>Aconoidasida</taxon>
        <taxon>Haemosporida</taxon>
        <taxon>Plasmodiidae</taxon>
        <taxon>Plasmodium</taxon>
        <taxon>Plasmodium (Laverania)</taxon>
    </lineage>
</organism>
<proteinExistence type="predicted"/>
<sequence>MFLCKMHKCLYRFIFYYNFSSSKMNYNLKCAHIKIICKEGVKGLHKKNRQKYKHFKYCVFLYFTYNITHIKKKKKSYIQYITIILNRRALIII</sequence>
<reference evidence="1 2" key="1">
    <citation type="submission" date="2013-02" db="EMBL/GenBank/DDBJ databases">
        <title>The Genome Annotation of Plasmodium falciparum CAMP/Malaysia.</title>
        <authorList>
            <consortium name="The Broad Institute Genome Sequencing Platform"/>
            <consortium name="The Broad Institute Genome Sequencing Center for Infectious Disease"/>
            <person name="Neafsey D."/>
            <person name="Hoffman S."/>
            <person name="Volkman S."/>
            <person name="Rosenthal P."/>
            <person name="Walker B."/>
            <person name="Young S.K."/>
            <person name="Zeng Q."/>
            <person name="Gargeya S."/>
            <person name="Fitzgerald M."/>
            <person name="Haas B."/>
            <person name="Abouelleil A."/>
            <person name="Allen A.W."/>
            <person name="Alvarado L."/>
            <person name="Arachchi H.M."/>
            <person name="Berlin A.M."/>
            <person name="Chapman S.B."/>
            <person name="Gainer-Dewar J."/>
            <person name="Goldberg J."/>
            <person name="Griggs A."/>
            <person name="Gujja S."/>
            <person name="Hansen M."/>
            <person name="Howarth C."/>
            <person name="Imamovic A."/>
            <person name="Ireland A."/>
            <person name="Larimer J."/>
            <person name="McCowan C."/>
            <person name="Murphy C."/>
            <person name="Pearson M."/>
            <person name="Poon T.W."/>
            <person name="Priest M."/>
            <person name="Roberts A."/>
            <person name="Saif S."/>
            <person name="Shea T."/>
            <person name="Sisk P."/>
            <person name="Sykes S."/>
            <person name="Wortman J."/>
            <person name="Nusbaum C."/>
            <person name="Birren B."/>
        </authorList>
    </citation>
    <scope>NUCLEOTIDE SEQUENCE [LARGE SCALE GENOMIC DNA]</scope>
    <source>
        <strain evidence="1 2">CAMP/Malaysia</strain>
    </source>
</reference>
<name>A0A024XB76_PLAFC</name>